<dbReference type="AlphaFoldDB" id="Q5YWY5"/>
<dbReference type="Pfam" id="PF13469">
    <property type="entry name" value="Sulfotransfer_3"/>
    <property type="match status" value="1"/>
</dbReference>
<dbReference type="SUPFAM" id="SSF52540">
    <property type="entry name" value="P-loop containing nucleoside triphosphate hydrolases"/>
    <property type="match status" value="1"/>
</dbReference>
<dbReference type="HOGENOM" id="CLU_053496_0_0_11"/>
<dbReference type="KEGG" id="nfa:NFA_24590"/>
<dbReference type="InterPro" id="IPR027417">
    <property type="entry name" value="P-loop_NTPase"/>
</dbReference>
<gene>
    <name evidence="1" type="ordered locus">NFA_24590</name>
</gene>
<accession>Q5YWY5</accession>
<evidence type="ECO:0008006" key="3">
    <source>
        <dbReference type="Google" id="ProtNLM"/>
    </source>
</evidence>
<reference evidence="1 2" key="1">
    <citation type="journal article" date="2004" name="Proc. Natl. Acad. Sci. U.S.A.">
        <title>The complete genomic sequence of Nocardia farcinica IFM 10152.</title>
        <authorList>
            <person name="Ishikawa J."/>
            <person name="Yamashita A."/>
            <person name="Mikami Y."/>
            <person name="Hoshino Y."/>
            <person name="Kurita H."/>
            <person name="Hotta K."/>
            <person name="Shiba T."/>
            <person name="Hattori M."/>
        </authorList>
    </citation>
    <scope>NUCLEOTIDE SEQUENCE [LARGE SCALE GENOMIC DNA]</scope>
    <source>
        <strain evidence="1 2">IFM 10152</strain>
    </source>
</reference>
<sequence>MRRTQDMIGRDDVGTVEDLHASASKVVGLDDFGTDDYREGLGVLLDSYHRDAELTPFGNKVNRAFLRGALIARLLSENAWQRHPEHAEVAVERPVFVTGLPRSGTTAVHRLLEADPAHQGLEMWLTEMPQPRPPRETWAENPVYQRIEAAFAKHHVEHPEFMGVHHISADQVEECWQLLRQSAMSVSYECLAYLPTYSAWLREQDWTPAYRRHKRNLQLIGLPDAEKRWVLKNPSHLFALDALMAVYPDALVVQMHRDPRTIIASVCSLNEKATEGWSEKFRGPVVGETQLDLWARGAHRFQEDRKRYDQAQFADVYYDDFVADPIGTIGGIYDRFGMTFTAEAEAAMRALHGESTSGAARPAHRYTLAEFGLTADQVDERFADYRAVYFPDR</sequence>
<name>Q5YWY5_NOCFA</name>
<proteinExistence type="predicted"/>
<organism evidence="1 2">
    <name type="scientific">Nocardia farcinica (strain IFM 10152)</name>
    <dbReference type="NCBI Taxonomy" id="247156"/>
    <lineage>
        <taxon>Bacteria</taxon>
        <taxon>Bacillati</taxon>
        <taxon>Actinomycetota</taxon>
        <taxon>Actinomycetes</taxon>
        <taxon>Mycobacteriales</taxon>
        <taxon>Nocardiaceae</taxon>
        <taxon>Nocardia</taxon>
    </lineage>
</organism>
<dbReference type="Proteomes" id="UP000006820">
    <property type="component" value="Chromosome"/>
</dbReference>
<dbReference type="STRING" id="247156.NFA_24590"/>
<dbReference type="PANTHER" id="PTHR36451:SF1">
    <property type="entry name" value="OMEGA-HYDROXY-BETA-DIHYDROMENAQUINONE-9 SULFOTRANSFERASE STF3"/>
    <property type="match status" value="1"/>
</dbReference>
<evidence type="ECO:0000313" key="1">
    <source>
        <dbReference type="EMBL" id="BAD57306.1"/>
    </source>
</evidence>
<protein>
    <recommendedName>
        <fullName evidence="3">Sulfotransferase</fullName>
    </recommendedName>
</protein>
<dbReference type="EMBL" id="AP006618">
    <property type="protein sequence ID" value="BAD57306.1"/>
    <property type="molecule type" value="Genomic_DNA"/>
</dbReference>
<dbReference type="Gene3D" id="3.40.50.300">
    <property type="entry name" value="P-loop containing nucleotide triphosphate hydrolases"/>
    <property type="match status" value="1"/>
</dbReference>
<dbReference type="eggNOG" id="COG0446">
    <property type="taxonomic scope" value="Bacteria"/>
</dbReference>
<evidence type="ECO:0000313" key="2">
    <source>
        <dbReference type="Proteomes" id="UP000006820"/>
    </source>
</evidence>
<dbReference type="PANTHER" id="PTHR36451">
    <property type="entry name" value="PAPS-DEPENDENT SULFOTRANSFERASE STF3"/>
    <property type="match status" value="1"/>
</dbReference>
<dbReference type="InterPro" id="IPR052736">
    <property type="entry name" value="Stf3_sulfotransferase"/>
</dbReference>
<keyword evidence="2" id="KW-1185">Reference proteome</keyword>